<evidence type="ECO:0000256" key="3">
    <source>
        <dbReference type="ARBA" id="ARBA00022676"/>
    </source>
</evidence>
<dbReference type="Pfam" id="PF01697">
    <property type="entry name" value="Glyco_transf_92"/>
    <property type="match status" value="1"/>
</dbReference>
<feature type="transmembrane region" description="Helical" evidence="8">
    <location>
        <begin position="25"/>
        <end position="43"/>
    </location>
</feature>
<proteinExistence type="inferred from homology"/>
<dbReference type="InterPro" id="IPR008166">
    <property type="entry name" value="Glyco_transf_92"/>
</dbReference>
<keyword evidence="4 8" id="KW-0808">Transferase</keyword>
<sequence>MGVGKEKDRDGMVSGSCSACMETRILMATMLVMGLLVLSGQFMPFGSLGTRSCDKLAQTFLREEASLRFYGVDIDTKELKEMTEAKLNAAGAGGNNDSVKEGGEAKEEEMAMAMAKLNTVDLGGNNSSVKEGREAGDEEEASDKRVFRPYGNAAYLFVKMGAYRGGDYTFAVVGLASKPLHVFGKPGFECEWIPKNSTLGPVKGSTYKMLPDWGYGRVYTVVVVNCTFSHPVGTDGSGGELVIYADDGSNIGKPERIVALTERENTYNASLFSGPPPYDYLYCGSSLYGNLSPQRMREWMAYHFKFFGPKTHFVFHDAGGVHEEVRKVMEPWIQTGRVTLQDIKAQEVYDGYYHNQFLIVNDCLHRYKFMAKWTFFFDVDEYLYVPRGRTLQSVLNEFSNYTQFTIEQYPMSNKLCMERNDNTTYSRDWGLEKLIFRDVKKGIRRDRKYAIQARNAYATGVHMSENIIGKSQHQTVGKIRYYHYHGTISRRDEPCKEFVKSSMRRNITWLDGTPYILDSKLRHIAGSIKKFELQQIGSQLEDTPQ</sequence>
<accession>A0A0D6QZS6</accession>
<dbReference type="EC" id="2.4.1.-" evidence="8"/>
<evidence type="ECO:0000256" key="7">
    <source>
        <dbReference type="ARBA" id="ARBA00023136"/>
    </source>
</evidence>
<evidence type="ECO:0000256" key="5">
    <source>
        <dbReference type="ARBA" id="ARBA00022692"/>
    </source>
</evidence>
<organism evidence="9">
    <name type="scientific">Araucaria cunninghamii</name>
    <name type="common">Hoop pine</name>
    <name type="synonym">Moreton Bay pine</name>
    <dbReference type="NCBI Taxonomy" id="56994"/>
    <lineage>
        <taxon>Eukaryota</taxon>
        <taxon>Viridiplantae</taxon>
        <taxon>Streptophyta</taxon>
        <taxon>Embryophyta</taxon>
        <taxon>Tracheophyta</taxon>
        <taxon>Spermatophyta</taxon>
        <taxon>Pinopsida</taxon>
        <taxon>Pinidae</taxon>
        <taxon>Conifers II</taxon>
        <taxon>Araucariales</taxon>
        <taxon>Araucariaceae</taxon>
        <taxon>Araucaria</taxon>
    </lineage>
</organism>
<evidence type="ECO:0000256" key="1">
    <source>
        <dbReference type="ARBA" id="ARBA00004167"/>
    </source>
</evidence>
<name>A0A0D6QZS6_ARACU</name>
<reference evidence="9" key="1">
    <citation type="submission" date="2015-03" db="EMBL/GenBank/DDBJ databases">
        <title>A transcriptome of Araucaria cunninghamii, an australian fine timber species.</title>
        <authorList>
            <person name="Jing Yi C.J.Y."/>
            <person name="Yin San L.Y.S."/>
            <person name="Abdul Karim S.S."/>
            <person name="Wan Azmi N.N."/>
            <person name="Hercus R.R."/>
            <person name="Croft L.L."/>
        </authorList>
    </citation>
    <scope>NUCLEOTIDE SEQUENCE</scope>
    <source>
        <strain evidence="9">MI0301</strain>
        <tissue evidence="9">Leaf</tissue>
    </source>
</reference>
<protein>
    <recommendedName>
        <fullName evidence="8">Glycosyltransferase family 92 protein</fullName>
        <ecNumber evidence="8">2.4.1.-</ecNumber>
    </recommendedName>
</protein>
<keyword evidence="3 8" id="KW-0328">Glycosyltransferase</keyword>
<evidence type="ECO:0000313" key="9">
    <source>
        <dbReference type="EMBL" id="JAG96059.1"/>
    </source>
</evidence>
<keyword evidence="6 8" id="KW-1133">Transmembrane helix</keyword>
<evidence type="ECO:0000256" key="4">
    <source>
        <dbReference type="ARBA" id="ARBA00022679"/>
    </source>
</evidence>
<dbReference type="EMBL" id="GCKF01038708">
    <property type="protein sequence ID" value="JAG96059.1"/>
    <property type="molecule type" value="Transcribed_RNA"/>
</dbReference>
<evidence type="ECO:0000256" key="6">
    <source>
        <dbReference type="ARBA" id="ARBA00022989"/>
    </source>
</evidence>
<dbReference type="AlphaFoldDB" id="A0A0D6QZS6"/>
<keyword evidence="5 8" id="KW-0812">Transmembrane</keyword>
<dbReference type="PANTHER" id="PTHR21461:SF56">
    <property type="entry name" value="GALACTAN BETA-1,4-GALACTOSYLTRANSFERASE GALS1"/>
    <property type="match status" value="1"/>
</dbReference>
<comment type="subcellular location">
    <subcellularLocation>
        <location evidence="1">Membrane</location>
        <topology evidence="1">Single-pass membrane protein</topology>
    </subcellularLocation>
</comment>
<evidence type="ECO:0000256" key="2">
    <source>
        <dbReference type="ARBA" id="ARBA00007647"/>
    </source>
</evidence>
<dbReference type="GO" id="GO:0005737">
    <property type="term" value="C:cytoplasm"/>
    <property type="evidence" value="ECO:0007669"/>
    <property type="project" value="TreeGrafter"/>
</dbReference>
<evidence type="ECO:0000256" key="8">
    <source>
        <dbReference type="RuleBase" id="RU366017"/>
    </source>
</evidence>
<dbReference type="PANTHER" id="PTHR21461">
    <property type="entry name" value="GLYCOSYLTRANSFERASE FAMILY 92 PROTEIN"/>
    <property type="match status" value="1"/>
</dbReference>
<comment type="similarity">
    <text evidence="2 8">Belongs to the glycosyltransferase 92 family.</text>
</comment>
<keyword evidence="7 8" id="KW-0472">Membrane</keyword>
<dbReference type="GO" id="GO:0016020">
    <property type="term" value="C:membrane"/>
    <property type="evidence" value="ECO:0007669"/>
    <property type="project" value="UniProtKB-SubCell"/>
</dbReference>
<dbReference type="GO" id="GO:0016757">
    <property type="term" value="F:glycosyltransferase activity"/>
    <property type="evidence" value="ECO:0007669"/>
    <property type="project" value="UniProtKB-UniRule"/>
</dbReference>